<organism evidence="2 3">
    <name type="scientific">Diplogelasinospora grovesii</name>
    <dbReference type="NCBI Taxonomy" id="303347"/>
    <lineage>
        <taxon>Eukaryota</taxon>
        <taxon>Fungi</taxon>
        <taxon>Dikarya</taxon>
        <taxon>Ascomycota</taxon>
        <taxon>Pezizomycotina</taxon>
        <taxon>Sordariomycetes</taxon>
        <taxon>Sordariomycetidae</taxon>
        <taxon>Sordariales</taxon>
        <taxon>Diplogelasinosporaceae</taxon>
        <taxon>Diplogelasinospora</taxon>
    </lineage>
</organism>
<dbReference type="Proteomes" id="UP001303473">
    <property type="component" value="Unassembled WGS sequence"/>
</dbReference>
<evidence type="ECO:0000313" key="3">
    <source>
        <dbReference type="Proteomes" id="UP001303473"/>
    </source>
</evidence>
<proteinExistence type="predicted"/>
<protein>
    <submittedName>
        <fullName evidence="2">Uncharacterized protein</fullName>
    </submittedName>
</protein>
<comment type="caution">
    <text evidence="2">The sequence shown here is derived from an EMBL/GenBank/DDBJ whole genome shotgun (WGS) entry which is preliminary data.</text>
</comment>
<reference evidence="3" key="1">
    <citation type="journal article" date="2023" name="Mol. Phylogenet. Evol.">
        <title>Genome-scale phylogeny and comparative genomics of the fungal order Sordariales.</title>
        <authorList>
            <person name="Hensen N."/>
            <person name="Bonometti L."/>
            <person name="Westerberg I."/>
            <person name="Brannstrom I.O."/>
            <person name="Guillou S."/>
            <person name="Cros-Aarteil S."/>
            <person name="Calhoun S."/>
            <person name="Haridas S."/>
            <person name="Kuo A."/>
            <person name="Mondo S."/>
            <person name="Pangilinan J."/>
            <person name="Riley R."/>
            <person name="LaButti K."/>
            <person name="Andreopoulos B."/>
            <person name="Lipzen A."/>
            <person name="Chen C."/>
            <person name="Yan M."/>
            <person name="Daum C."/>
            <person name="Ng V."/>
            <person name="Clum A."/>
            <person name="Steindorff A."/>
            <person name="Ohm R.A."/>
            <person name="Martin F."/>
            <person name="Silar P."/>
            <person name="Natvig D.O."/>
            <person name="Lalanne C."/>
            <person name="Gautier V."/>
            <person name="Ament-Velasquez S.L."/>
            <person name="Kruys A."/>
            <person name="Hutchinson M.I."/>
            <person name="Powell A.J."/>
            <person name="Barry K."/>
            <person name="Miller A.N."/>
            <person name="Grigoriev I.V."/>
            <person name="Debuchy R."/>
            <person name="Gladieux P."/>
            <person name="Hiltunen Thoren M."/>
            <person name="Johannesson H."/>
        </authorList>
    </citation>
    <scope>NUCLEOTIDE SEQUENCE [LARGE SCALE GENOMIC DNA]</scope>
    <source>
        <strain evidence="3">CBS 340.73</strain>
    </source>
</reference>
<evidence type="ECO:0000256" key="1">
    <source>
        <dbReference type="SAM" id="MobiDB-lite"/>
    </source>
</evidence>
<feature type="compositionally biased region" description="Polar residues" evidence="1">
    <location>
        <begin position="330"/>
        <end position="343"/>
    </location>
</feature>
<evidence type="ECO:0000313" key="2">
    <source>
        <dbReference type="EMBL" id="KAK3941389.1"/>
    </source>
</evidence>
<dbReference type="AlphaFoldDB" id="A0AAN6S5N4"/>
<dbReference type="Pfam" id="PF12511">
    <property type="entry name" value="DUF3716"/>
    <property type="match status" value="1"/>
</dbReference>
<feature type="region of interest" description="Disordered" evidence="1">
    <location>
        <begin position="318"/>
        <end position="357"/>
    </location>
</feature>
<accession>A0AAN6S5N4</accession>
<keyword evidence="3" id="KW-1185">Reference proteome</keyword>
<dbReference type="EMBL" id="MU853783">
    <property type="protein sequence ID" value="KAK3941389.1"/>
    <property type="molecule type" value="Genomic_DNA"/>
</dbReference>
<dbReference type="InterPro" id="IPR022190">
    <property type="entry name" value="DUF3716"/>
</dbReference>
<sequence>MANPDRPYNMWPDKSGALNSLWGALLPDGYELDTSTADRPWICPVRSCRCLLRTRQDLGHHFKISHCAAWLNDNLDGTFSVVHVSDVPGGVRSCFKNYPPAVVSRAPSSIDQDPIADPEFWLFNGARCPETKNTVPSGAVLSNPHASNDVWRHIYESHFRGPVTIPESKVLASLLKLCSTREFDSIRKFDCVFRSPLGRRKLAALIIQVIGAENPKPCNQCRRGQRQFASCVNLSESQPLWQYPAKVCGNCLYHGTDTCSEPSTLDSLSEKPDVNRCETVPNKTAVAENKLVGPRRSERATTSPKAKRKLVTMNVPTHIQKRPKRHHGDTSNGRRNSVGSVCQDTDDTTTDVGVEQRALSIPPGQRVPEEDLHMEDWELGEGRIVGTQGGSSSGLAFAPNYITTRRQSVQVRDNIAFFSTSIPSGTMHRFEPDLENTRVCAVASGKITVQVDGEPEFKLGPQGMFPLQPGASCTVLNTCYALAVLHITSVSVGR</sequence>
<name>A0AAN6S5N4_9PEZI</name>
<gene>
    <name evidence="2" type="ORF">QBC46DRAFT_258636</name>
</gene>